<feature type="transmembrane region" description="Helical" evidence="6">
    <location>
        <begin position="126"/>
        <end position="146"/>
    </location>
</feature>
<evidence type="ECO:0000256" key="2">
    <source>
        <dbReference type="ARBA" id="ARBA00022448"/>
    </source>
</evidence>
<feature type="transmembrane region" description="Helical" evidence="6">
    <location>
        <begin position="12"/>
        <end position="31"/>
    </location>
</feature>
<dbReference type="PANTHER" id="PTHR11660:SF57">
    <property type="entry name" value="SOLUTE CARRIER FAMILY 40 MEMBER"/>
    <property type="match status" value="1"/>
</dbReference>
<sequence length="518" mass="57556">MSQHLPEDLLGFIRSTGSVLGLCGIASYKLLERRFHARKMSIIGLILQNMCLWACVVSIFLPGSPFDLNGYISSINFENWMSQSKLKSTMISNTNQTSVLNMTSFLSKKTVNEINWSDWTINGNPAMSIFAFFGGVTAARLGLVMVDLSTLQIMQESILEDERGTVFGVQSALCQLFSVMRDMLCIILPDPRSFGILIILSMVFVSSGLLNYSFYMFRTRKEDNQGPQPRVKTVSGEEIIDSLETHLAVDHFNSDPFQCERCCTSGRPSKFPTESAVKRHYIEDHRLEKFFFRTWVTREIEANRIAIRKCLDKCIQAALGHRNHAKPPNSPFCQAPNSHFSNRDQHSGAPQVACTNNSLPKDPSVRPTTNQADVITIGEDDCLAAVAKKKKCLQVDSDLNSQSDSSEPSSQEVNPSESVQAQPSSDQFKPAASEEITAVKEETVSTGHKTTPDCTSRTTPFVRCTARNPQALIPGYPRAGAMASMQLAAMHHQQAQYHSRLSRTATLATILCLQQRPL</sequence>
<feature type="compositionally biased region" description="Polar residues" evidence="7">
    <location>
        <begin position="415"/>
        <end position="427"/>
    </location>
</feature>
<evidence type="ECO:0000313" key="9">
    <source>
        <dbReference type="WBParaSite" id="jg4994"/>
    </source>
</evidence>
<evidence type="ECO:0000256" key="3">
    <source>
        <dbReference type="ARBA" id="ARBA00022692"/>
    </source>
</evidence>
<dbReference type="InterPro" id="IPR009716">
    <property type="entry name" value="Ferroportin-1"/>
</dbReference>
<feature type="region of interest" description="Disordered" evidence="7">
    <location>
        <begin position="325"/>
        <end position="372"/>
    </location>
</feature>
<organism evidence="8 9">
    <name type="scientific">Ditylenchus dipsaci</name>
    <dbReference type="NCBI Taxonomy" id="166011"/>
    <lineage>
        <taxon>Eukaryota</taxon>
        <taxon>Metazoa</taxon>
        <taxon>Ecdysozoa</taxon>
        <taxon>Nematoda</taxon>
        <taxon>Chromadorea</taxon>
        <taxon>Rhabditida</taxon>
        <taxon>Tylenchina</taxon>
        <taxon>Tylenchomorpha</taxon>
        <taxon>Sphaerularioidea</taxon>
        <taxon>Anguinidae</taxon>
        <taxon>Anguininae</taxon>
        <taxon>Ditylenchus</taxon>
    </lineage>
</organism>
<keyword evidence="3 6" id="KW-0812">Transmembrane</keyword>
<comment type="subcellular location">
    <subcellularLocation>
        <location evidence="1 6">Membrane</location>
        <topology evidence="1 6">Multi-pass membrane protein</topology>
    </subcellularLocation>
</comment>
<comment type="caution">
    <text evidence="6">Lacks conserved residue(s) required for the propagation of feature annotation.</text>
</comment>
<evidence type="ECO:0000256" key="4">
    <source>
        <dbReference type="ARBA" id="ARBA00022989"/>
    </source>
</evidence>
<dbReference type="WBParaSite" id="jg4994">
    <property type="protein sequence ID" value="jg4994"/>
    <property type="gene ID" value="jg4994"/>
</dbReference>
<keyword evidence="5 6" id="KW-0472">Membrane</keyword>
<evidence type="ECO:0000256" key="7">
    <source>
        <dbReference type="SAM" id="MobiDB-lite"/>
    </source>
</evidence>
<keyword evidence="6" id="KW-0406">Ion transport</keyword>
<accession>A0A915EG74</accession>
<name>A0A915EG74_9BILA</name>
<proteinExistence type="inferred from homology"/>
<feature type="compositionally biased region" description="Low complexity" evidence="7">
    <location>
        <begin position="398"/>
        <end position="414"/>
    </location>
</feature>
<evidence type="ECO:0000313" key="8">
    <source>
        <dbReference type="Proteomes" id="UP000887574"/>
    </source>
</evidence>
<evidence type="ECO:0000256" key="1">
    <source>
        <dbReference type="ARBA" id="ARBA00004141"/>
    </source>
</evidence>
<dbReference type="AlphaFoldDB" id="A0A915EG74"/>
<reference evidence="9" key="1">
    <citation type="submission" date="2022-11" db="UniProtKB">
        <authorList>
            <consortium name="WormBaseParasite"/>
        </authorList>
    </citation>
    <scope>IDENTIFICATION</scope>
</reference>
<dbReference type="GO" id="GO:0005381">
    <property type="term" value="F:iron ion transmembrane transporter activity"/>
    <property type="evidence" value="ECO:0007669"/>
    <property type="project" value="UniProtKB-UniRule"/>
</dbReference>
<dbReference type="Proteomes" id="UP000887574">
    <property type="component" value="Unplaced"/>
</dbReference>
<keyword evidence="4 6" id="KW-1133">Transmembrane helix</keyword>
<dbReference type="GO" id="GO:0016020">
    <property type="term" value="C:membrane"/>
    <property type="evidence" value="ECO:0007669"/>
    <property type="project" value="UniProtKB-SubCell"/>
</dbReference>
<comment type="similarity">
    <text evidence="6">Belongs to the ferroportin (FP) (TC 2.A.100) family. SLC40A subfamily.</text>
</comment>
<evidence type="ECO:0000256" key="5">
    <source>
        <dbReference type="ARBA" id="ARBA00023136"/>
    </source>
</evidence>
<dbReference type="Pfam" id="PF06963">
    <property type="entry name" value="FPN1"/>
    <property type="match status" value="1"/>
</dbReference>
<evidence type="ECO:0000256" key="6">
    <source>
        <dbReference type="RuleBase" id="RU365065"/>
    </source>
</evidence>
<feature type="compositionally biased region" description="Polar residues" evidence="7">
    <location>
        <begin position="331"/>
        <end position="340"/>
    </location>
</feature>
<protein>
    <recommendedName>
        <fullName evidence="6">Solute carrier family 40 member</fullName>
    </recommendedName>
</protein>
<keyword evidence="2 6" id="KW-0813">Transport</keyword>
<feature type="transmembrane region" description="Helical" evidence="6">
    <location>
        <begin position="195"/>
        <end position="215"/>
    </location>
</feature>
<feature type="region of interest" description="Disordered" evidence="7">
    <location>
        <begin position="398"/>
        <end position="432"/>
    </location>
</feature>
<comment type="function">
    <text evidence="6">May be involved in iron transport and iron homeostasis.</text>
</comment>
<dbReference type="PANTHER" id="PTHR11660">
    <property type="entry name" value="SOLUTE CARRIER FAMILY 40 MEMBER"/>
    <property type="match status" value="1"/>
</dbReference>
<feature type="transmembrane region" description="Helical" evidence="6">
    <location>
        <begin position="43"/>
        <end position="61"/>
    </location>
</feature>
<keyword evidence="8" id="KW-1185">Reference proteome</keyword>